<feature type="chain" id="PRO_5002865846" evidence="5">
    <location>
        <begin position="19"/>
        <end position="348"/>
    </location>
</feature>
<keyword evidence="5" id="KW-0732">Signal</keyword>
<evidence type="ECO:0000256" key="2">
    <source>
        <dbReference type="ARBA" id="ARBA00022528"/>
    </source>
</evidence>
<dbReference type="OMA" id="RRAGGNY"/>
<dbReference type="AlphaFoldDB" id="B8BRQ4"/>
<keyword evidence="3" id="KW-0934">Plastid</keyword>
<dbReference type="GeneID" id="7452527"/>
<dbReference type="eggNOG" id="ENOG502RX0P">
    <property type="taxonomic scope" value="Eukaryota"/>
</dbReference>
<reference evidence="6 7" key="2">
    <citation type="journal article" date="2008" name="Nature">
        <title>The Phaeodactylum genome reveals the evolutionary history of diatom genomes.</title>
        <authorList>
            <person name="Bowler C."/>
            <person name="Allen A.E."/>
            <person name="Badger J.H."/>
            <person name="Grimwood J."/>
            <person name="Jabbari K."/>
            <person name="Kuo A."/>
            <person name="Maheswari U."/>
            <person name="Martens C."/>
            <person name="Maumus F."/>
            <person name="Otillar R.P."/>
            <person name="Rayko E."/>
            <person name="Salamov A."/>
            <person name="Vandepoele K."/>
            <person name="Beszteri B."/>
            <person name="Gruber A."/>
            <person name="Heijde M."/>
            <person name="Katinka M."/>
            <person name="Mock T."/>
            <person name="Valentin K."/>
            <person name="Verret F."/>
            <person name="Berges J.A."/>
            <person name="Brownlee C."/>
            <person name="Cadoret J.P."/>
            <person name="Chiovitti A."/>
            <person name="Choi C.J."/>
            <person name="Coesel S."/>
            <person name="De Martino A."/>
            <person name="Detter J.C."/>
            <person name="Durkin C."/>
            <person name="Falciatore A."/>
            <person name="Fournet J."/>
            <person name="Haruta M."/>
            <person name="Huysman M.J."/>
            <person name="Jenkins B.D."/>
            <person name="Jiroutova K."/>
            <person name="Jorgensen R.E."/>
            <person name="Joubert Y."/>
            <person name="Kaplan A."/>
            <person name="Kroger N."/>
            <person name="Kroth P.G."/>
            <person name="La Roche J."/>
            <person name="Lindquist E."/>
            <person name="Lommer M."/>
            <person name="Martin-Jezequel V."/>
            <person name="Lopez P.J."/>
            <person name="Lucas S."/>
            <person name="Mangogna M."/>
            <person name="McGinnis K."/>
            <person name="Medlin L.K."/>
            <person name="Montsant A."/>
            <person name="Oudot-Le Secq M.P."/>
            <person name="Napoli C."/>
            <person name="Obornik M."/>
            <person name="Parker M.S."/>
            <person name="Petit J.L."/>
            <person name="Porcel B.M."/>
            <person name="Poulsen N."/>
            <person name="Robison M."/>
            <person name="Rychlewski L."/>
            <person name="Rynearson T.A."/>
            <person name="Schmutz J."/>
            <person name="Shapiro H."/>
            <person name="Siaut M."/>
            <person name="Stanley M."/>
            <person name="Sussman M.R."/>
            <person name="Taylor A.R."/>
            <person name="Vardi A."/>
            <person name="von Dassow P."/>
            <person name="Vyverman W."/>
            <person name="Willis A."/>
            <person name="Wyrwicz L.S."/>
            <person name="Rokhsar D.S."/>
            <person name="Weissenbach J."/>
            <person name="Armbrust E.V."/>
            <person name="Green B.R."/>
            <person name="Van de Peer Y."/>
            <person name="Grigoriev I.V."/>
        </authorList>
    </citation>
    <scope>NUCLEOTIDE SEQUENCE [LARGE SCALE GENOMIC DNA]</scope>
    <source>
        <strain evidence="6 7">CCMP1335</strain>
    </source>
</reference>
<protein>
    <submittedName>
        <fullName evidence="6">Uncharacterized protein</fullName>
    </submittedName>
</protein>
<keyword evidence="7" id="KW-1185">Reference proteome</keyword>
<sequence length="348" mass="37486">MIAARVLLLLISAANVASFTMPKTRVAASSRPSASSSTTIHKQYSTSTDVELDEVQSTSSSDEPSNATRRTILQSALLAPIAMASQPSFASDKPPPIVPLVTTAKRLRSVPLFTIVDGDGVPFHTYDKDSAGGFGYFFTSYTSATYVLDDAKAAFAKAVTDAEKNKETSEGAIGEDGTGEVPDAWGKAQIVTLPLDVVMQLSVKKTSSVAVNGKGKTFSTYYQVIPSTEDLNAALRIENGPRYSERGRVPLFYVDGLTIPSPDGSGDVADPVYFRIKDLTAEWTKQNPGKDIPQIKVRELTETFRAMIRPDGKDTSVLNLVFVPIAESVDKAKSSPRSYKLGEMILTK</sequence>
<organism evidence="6 7">
    <name type="scientific">Thalassiosira pseudonana</name>
    <name type="common">Marine diatom</name>
    <name type="synonym">Cyclotella nana</name>
    <dbReference type="NCBI Taxonomy" id="35128"/>
    <lineage>
        <taxon>Eukaryota</taxon>
        <taxon>Sar</taxon>
        <taxon>Stramenopiles</taxon>
        <taxon>Ochrophyta</taxon>
        <taxon>Bacillariophyta</taxon>
        <taxon>Coscinodiscophyceae</taxon>
        <taxon>Thalassiosirophycidae</taxon>
        <taxon>Thalassiosirales</taxon>
        <taxon>Thalassiosiraceae</taxon>
        <taxon>Thalassiosira</taxon>
    </lineage>
</organism>
<accession>B8BRQ4</accession>
<dbReference type="PANTHER" id="PTHR33926:SF4">
    <property type="entry name" value="PROTEIN TIC 22, CHLOROPLASTIC"/>
    <property type="match status" value="1"/>
</dbReference>
<feature type="compositionally biased region" description="Polar residues" evidence="4">
    <location>
        <begin position="38"/>
        <end position="67"/>
    </location>
</feature>
<feature type="region of interest" description="Disordered" evidence="4">
    <location>
        <begin position="27"/>
        <end position="67"/>
    </location>
</feature>
<dbReference type="PaxDb" id="35128-Thaps20963"/>
<evidence type="ECO:0000313" key="6">
    <source>
        <dbReference type="EMBL" id="EED96580.1"/>
    </source>
</evidence>
<keyword evidence="2" id="KW-0150">Chloroplast</keyword>
<name>B8BRQ4_THAPS</name>
<comment type="subcellular location">
    <subcellularLocation>
        <location evidence="1">Plastid</location>
        <location evidence="1">Chloroplast</location>
    </subcellularLocation>
</comment>
<evidence type="ECO:0000256" key="4">
    <source>
        <dbReference type="SAM" id="MobiDB-lite"/>
    </source>
</evidence>
<dbReference type="KEGG" id="tps:THAPSDRAFT_20963"/>
<dbReference type="EMBL" id="CM000638">
    <property type="protein sequence ID" value="EED96580.1"/>
    <property type="molecule type" value="Genomic_DNA"/>
</dbReference>
<proteinExistence type="predicted"/>
<dbReference type="GO" id="GO:0015031">
    <property type="term" value="P:protein transport"/>
    <property type="evidence" value="ECO:0007669"/>
    <property type="project" value="InterPro"/>
</dbReference>
<dbReference type="InterPro" id="IPR007378">
    <property type="entry name" value="Tic22-like"/>
</dbReference>
<evidence type="ECO:0000256" key="5">
    <source>
        <dbReference type="SAM" id="SignalP"/>
    </source>
</evidence>
<reference evidence="6 7" key="1">
    <citation type="journal article" date="2004" name="Science">
        <title>The genome of the diatom Thalassiosira pseudonana: ecology, evolution, and metabolism.</title>
        <authorList>
            <person name="Armbrust E.V."/>
            <person name="Berges J.A."/>
            <person name="Bowler C."/>
            <person name="Green B.R."/>
            <person name="Martinez D."/>
            <person name="Putnam N.H."/>
            <person name="Zhou S."/>
            <person name="Allen A.E."/>
            <person name="Apt K.E."/>
            <person name="Bechner M."/>
            <person name="Brzezinski M.A."/>
            <person name="Chaal B.K."/>
            <person name="Chiovitti A."/>
            <person name="Davis A.K."/>
            <person name="Demarest M.S."/>
            <person name="Detter J.C."/>
            <person name="Glavina T."/>
            <person name="Goodstein D."/>
            <person name="Hadi M.Z."/>
            <person name="Hellsten U."/>
            <person name="Hildebrand M."/>
            <person name="Jenkins B.D."/>
            <person name="Jurka J."/>
            <person name="Kapitonov V.V."/>
            <person name="Kroger N."/>
            <person name="Lau W.W."/>
            <person name="Lane T.W."/>
            <person name="Larimer F.W."/>
            <person name="Lippmeier J.C."/>
            <person name="Lucas S."/>
            <person name="Medina M."/>
            <person name="Montsant A."/>
            <person name="Obornik M."/>
            <person name="Parker M.S."/>
            <person name="Palenik B."/>
            <person name="Pazour G.J."/>
            <person name="Richardson P.M."/>
            <person name="Rynearson T.A."/>
            <person name="Saito M.A."/>
            <person name="Schwartz D.C."/>
            <person name="Thamatrakoln K."/>
            <person name="Valentin K."/>
            <person name="Vardi A."/>
            <person name="Wilkerson F.P."/>
            <person name="Rokhsar D.S."/>
        </authorList>
    </citation>
    <scope>NUCLEOTIDE SEQUENCE [LARGE SCALE GENOMIC DNA]</scope>
    <source>
        <strain evidence="6 7">CCMP1335</strain>
    </source>
</reference>
<evidence type="ECO:0000256" key="1">
    <source>
        <dbReference type="ARBA" id="ARBA00004229"/>
    </source>
</evidence>
<gene>
    <name evidence="6" type="ORF">THAPSDRAFT_20963</name>
</gene>
<dbReference type="PANTHER" id="PTHR33926">
    <property type="entry name" value="PROTEIN TIC 22, CHLOROPLASTIC"/>
    <property type="match status" value="1"/>
</dbReference>
<dbReference type="Proteomes" id="UP000001449">
    <property type="component" value="Chromosome 1"/>
</dbReference>
<feature type="compositionally biased region" description="Low complexity" evidence="4">
    <location>
        <begin position="27"/>
        <end position="37"/>
    </location>
</feature>
<dbReference type="HOGENOM" id="CLU_798086_0_0_1"/>
<dbReference type="RefSeq" id="XP_002286939.1">
    <property type="nucleotide sequence ID" value="XM_002286903.1"/>
</dbReference>
<dbReference type="GO" id="GO:0009507">
    <property type="term" value="C:chloroplast"/>
    <property type="evidence" value="ECO:0007669"/>
    <property type="project" value="UniProtKB-SubCell"/>
</dbReference>
<evidence type="ECO:0000313" key="7">
    <source>
        <dbReference type="Proteomes" id="UP000001449"/>
    </source>
</evidence>
<evidence type="ECO:0000256" key="3">
    <source>
        <dbReference type="ARBA" id="ARBA00022640"/>
    </source>
</evidence>
<dbReference type="InParanoid" id="B8BRQ4"/>
<feature type="signal peptide" evidence="5">
    <location>
        <begin position="1"/>
        <end position="18"/>
    </location>
</feature>